<dbReference type="PANTHER" id="PTHR47327">
    <property type="entry name" value="FI18240P1-RELATED"/>
    <property type="match status" value="1"/>
</dbReference>
<feature type="region of interest" description="Disordered" evidence="1">
    <location>
        <begin position="384"/>
        <end position="450"/>
    </location>
</feature>
<keyword evidence="2" id="KW-0472">Membrane</keyword>
<dbReference type="SUPFAM" id="SSF57414">
    <property type="entry name" value="Hairpin loop containing domain-like"/>
    <property type="match status" value="2"/>
</dbReference>
<dbReference type="PROSITE" id="PS50948">
    <property type="entry name" value="PAN"/>
    <property type="match status" value="3"/>
</dbReference>
<dbReference type="CDD" id="cd01099">
    <property type="entry name" value="PAN_AP_HGF"/>
    <property type="match status" value="1"/>
</dbReference>
<name>A0ABM1VY22_APLCA</name>
<dbReference type="GeneID" id="118478239"/>
<evidence type="ECO:0000259" key="3">
    <source>
        <dbReference type="PROSITE" id="PS50948"/>
    </source>
</evidence>
<feature type="compositionally biased region" description="Polar residues" evidence="1">
    <location>
        <begin position="387"/>
        <end position="398"/>
    </location>
</feature>
<feature type="compositionally biased region" description="Low complexity" evidence="1">
    <location>
        <begin position="429"/>
        <end position="450"/>
    </location>
</feature>
<protein>
    <submittedName>
        <fullName evidence="5">Uncharacterized protein LOC118478239</fullName>
    </submittedName>
</protein>
<dbReference type="PANTHER" id="PTHR47327:SF1">
    <property type="entry name" value="RE15579P"/>
    <property type="match status" value="1"/>
</dbReference>
<dbReference type="Gene3D" id="3.50.4.10">
    <property type="entry name" value="Hepatocyte Growth Factor"/>
    <property type="match status" value="4"/>
</dbReference>
<dbReference type="Pfam" id="PF14295">
    <property type="entry name" value="PAN_4"/>
    <property type="match status" value="1"/>
</dbReference>
<sequence>MRVAHNTTVQQSYADNADDCAASCDSMSSIMCNSFDFCPDKDSPSCIIGTRHAESEGDKSDVKGLCTHYSRTAGWAYKGMSVDMMYAILTDWVYRDMFSILQYTPDGANKTYIATDIRDDILRSTDPDSTSGSFLKMFAVTSKTHFVKNAVVITKSKVSVSDCAVLCIQENTFQCQAFDYQFTEGSCHLSNIHPDQQQNATGPDVYSDTYSRFYTIEYTKFPGEVLKDAPDKTVSNAASDEMCARACTMETSFRCESFEICSIPTATCALRKTHRLSVKPNDTQFSSGCLLYSRNHLFDFTSRENKVLQGHDDIQTVVSDPSACAQACAAGSLLPGCASFEMCQKDRGETTCTLSTADPTTDTALTIADSEDCSLYTRANKIPKVNPSATTRASQPTSKEPIPSTPEPKLNSSPQPASNKPPTSPSPQPKQNSSPQPQQNSSPQPVQNSSPLHYEEVVTVTDLDTGPRVGLAIGMLFVGLLLGAVATFFFVRRRYLGYQNQEDTTALDTWSTR</sequence>
<feature type="domain" description="Apple" evidence="3">
    <location>
        <begin position="1"/>
        <end position="73"/>
    </location>
</feature>
<reference evidence="5" key="1">
    <citation type="submission" date="2025-08" db="UniProtKB">
        <authorList>
            <consortium name="RefSeq"/>
        </authorList>
    </citation>
    <scope>IDENTIFICATION</scope>
</reference>
<dbReference type="InterPro" id="IPR003609">
    <property type="entry name" value="Pan_app"/>
</dbReference>
<keyword evidence="2" id="KW-0812">Transmembrane</keyword>
<keyword evidence="2" id="KW-1133">Transmembrane helix</keyword>
<dbReference type="Pfam" id="PF00024">
    <property type="entry name" value="PAN_1"/>
    <property type="match status" value="3"/>
</dbReference>
<dbReference type="SMART" id="SM00473">
    <property type="entry name" value="PAN_AP"/>
    <property type="match status" value="3"/>
</dbReference>
<proteinExistence type="predicted"/>
<evidence type="ECO:0000256" key="2">
    <source>
        <dbReference type="SAM" id="Phobius"/>
    </source>
</evidence>
<dbReference type="Proteomes" id="UP000694888">
    <property type="component" value="Unplaced"/>
</dbReference>
<keyword evidence="4" id="KW-1185">Reference proteome</keyword>
<feature type="domain" description="Apple" evidence="3">
    <location>
        <begin position="130"/>
        <end position="214"/>
    </location>
</feature>
<accession>A0ABM1VY22</accession>
<evidence type="ECO:0000256" key="1">
    <source>
        <dbReference type="SAM" id="MobiDB-lite"/>
    </source>
</evidence>
<dbReference type="InterPro" id="IPR052774">
    <property type="entry name" value="Celegans_DevNeuronal_Protein"/>
</dbReference>
<organism evidence="4 5">
    <name type="scientific">Aplysia californica</name>
    <name type="common">California sea hare</name>
    <dbReference type="NCBI Taxonomy" id="6500"/>
    <lineage>
        <taxon>Eukaryota</taxon>
        <taxon>Metazoa</taxon>
        <taxon>Spiralia</taxon>
        <taxon>Lophotrochozoa</taxon>
        <taxon>Mollusca</taxon>
        <taxon>Gastropoda</taxon>
        <taxon>Heterobranchia</taxon>
        <taxon>Euthyneura</taxon>
        <taxon>Tectipleura</taxon>
        <taxon>Aplysiida</taxon>
        <taxon>Aplysioidea</taxon>
        <taxon>Aplysiidae</taxon>
        <taxon>Aplysia</taxon>
    </lineage>
</organism>
<evidence type="ECO:0000313" key="4">
    <source>
        <dbReference type="Proteomes" id="UP000694888"/>
    </source>
</evidence>
<dbReference type="RefSeq" id="XP_035827315.1">
    <property type="nucleotide sequence ID" value="XM_035971422.1"/>
</dbReference>
<feature type="domain" description="Apple" evidence="3">
    <location>
        <begin position="289"/>
        <end position="380"/>
    </location>
</feature>
<evidence type="ECO:0000313" key="5">
    <source>
        <dbReference type="RefSeq" id="XP_035827315.1"/>
    </source>
</evidence>
<gene>
    <name evidence="5" type="primary">LOC118478239</name>
</gene>
<feature type="transmembrane region" description="Helical" evidence="2">
    <location>
        <begin position="469"/>
        <end position="491"/>
    </location>
</feature>